<dbReference type="Pfam" id="PF00031">
    <property type="entry name" value="Cystatin"/>
    <property type="match status" value="1"/>
</dbReference>
<dbReference type="InterPro" id="IPR000010">
    <property type="entry name" value="Cystatin_dom"/>
</dbReference>
<reference evidence="9" key="2">
    <citation type="submission" date="2025-09" db="UniProtKB">
        <authorList>
            <consortium name="Ensembl"/>
        </authorList>
    </citation>
    <scope>IDENTIFICATION</scope>
</reference>
<comment type="function">
    <text evidence="6">This is an intracellular thiol proteinase inhibitor.</text>
</comment>
<evidence type="ECO:0000313" key="9">
    <source>
        <dbReference type="Ensembl" id="ENSMSIP00000005258.1"/>
    </source>
</evidence>
<dbReference type="PRINTS" id="PR00295">
    <property type="entry name" value="STEFINA"/>
</dbReference>
<reference evidence="9" key="1">
    <citation type="submission" date="2025-08" db="UniProtKB">
        <authorList>
            <consortium name="Ensembl"/>
        </authorList>
    </citation>
    <scope>IDENTIFICATION</scope>
</reference>
<dbReference type="InterPro" id="IPR001713">
    <property type="entry name" value="Prot_inh_stefin"/>
</dbReference>
<evidence type="ECO:0000256" key="5">
    <source>
        <dbReference type="ARBA" id="ARBA00022704"/>
    </source>
</evidence>
<dbReference type="GeneTree" id="ENSGT00940000155717"/>
<evidence type="ECO:0000256" key="1">
    <source>
        <dbReference type="ARBA" id="ARBA00004496"/>
    </source>
</evidence>
<accession>A0A8C6GFY8</accession>
<dbReference type="AlphaFoldDB" id="A0A8C6GFY8"/>
<feature type="region of interest" description="Disordered" evidence="7">
    <location>
        <begin position="87"/>
        <end position="110"/>
    </location>
</feature>
<keyword evidence="4" id="KW-0646">Protease inhibitor</keyword>
<evidence type="ECO:0000256" key="4">
    <source>
        <dbReference type="ARBA" id="ARBA00022690"/>
    </source>
</evidence>
<organism evidence="9 10">
    <name type="scientific">Mus spicilegus</name>
    <name type="common">Mound-building mouse</name>
    <dbReference type="NCBI Taxonomy" id="10103"/>
    <lineage>
        <taxon>Eukaryota</taxon>
        <taxon>Metazoa</taxon>
        <taxon>Chordata</taxon>
        <taxon>Craniata</taxon>
        <taxon>Vertebrata</taxon>
        <taxon>Euteleostomi</taxon>
        <taxon>Mammalia</taxon>
        <taxon>Eutheria</taxon>
        <taxon>Euarchontoglires</taxon>
        <taxon>Glires</taxon>
        <taxon>Rodentia</taxon>
        <taxon>Myomorpha</taxon>
        <taxon>Muroidea</taxon>
        <taxon>Muridae</taxon>
        <taxon>Murinae</taxon>
        <taxon>Mus</taxon>
        <taxon>Mus</taxon>
    </lineage>
</organism>
<protein>
    <recommendedName>
        <fullName evidence="8">Cystatin domain-containing protein</fullName>
    </recommendedName>
</protein>
<dbReference type="GO" id="GO:0005829">
    <property type="term" value="C:cytosol"/>
    <property type="evidence" value="ECO:0007669"/>
    <property type="project" value="TreeGrafter"/>
</dbReference>
<dbReference type="CDD" id="cd00042">
    <property type="entry name" value="CY"/>
    <property type="match status" value="1"/>
</dbReference>
<name>A0A8C6GFY8_MUSSI</name>
<evidence type="ECO:0000256" key="6">
    <source>
        <dbReference type="ARBA" id="ARBA00056152"/>
    </source>
</evidence>
<evidence type="ECO:0000256" key="7">
    <source>
        <dbReference type="SAM" id="MobiDB-lite"/>
    </source>
</evidence>
<keyword evidence="3" id="KW-0963">Cytoplasm</keyword>
<sequence length="110" mass="12424">MMPGGLSGARSATPEIQEIADKVRPLLEEITNEKYENFKAIKYKSQVIQRQNYFIKMDVGAGCFPHIKVFRGISGENVLELSGYPTKQTNKQTNKTRIMSCPTSKQQIPM</sequence>
<evidence type="ECO:0000259" key="8">
    <source>
        <dbReference type="SMART" id="SM00043"/>
    </source>
</evidence>
<dbReference type="GO" id="GO:0004869">
    <property type="term" value="F:cysteine-type endopeptidase inhibitor activity"/>
    <property type="evidence" value="ECO:0007669"/>
    <property type="project" value="UniProtKB-KW"/>
</dbReference>
<evidence type="ECO:0000256" key="2">
    <source>
        <dbReference type="ARBA" id="ARBA00009403"/>
    </source>
</evidence>
<feature type="domain" description="Cystatin" evidence="8">
    <location>
        <begin position="1"/>
        <end position="97"/>
    </location>
</feature>
<evidence type="ECO:0000256" key="3">
    <source>
        <dbReference type="ARBA" id="ARBA00022490"/>
    </source>
</evidence>
<feature type="compositionally biased region" description="Polar residues" evidence="7">
    <location>
        <begin position="101"/>
        <end position="110"/>
    </location>
</feature>
<dbReference type="Proteomes" id="UP000694415">
    <property type="component" value="Unplaced"/>
</dbReference>
<proteinExistence type="inferred from homology"/>
<feature type="compositionally biased region" description="Low complexity" evidence="7">
    <location>
        <begin position="87"/>
        <end position="96"/>
    </location>
</feature>
<evidence type="ECO:0000313" key="10">
    <source>
        <dbReference type="Proteomes" id="UP000694415"/>
    </source>
</evidence>
<dbReference type="PANTHER" id="PTHR11414">
    <property type="entry name" value="CYSTATIN FAMILY MEMBER"/>
    <property type="match status" value="1"/>
</dbReference>
<comment type="subcellular location">
    <subcellularLocation>
        <location evidence="1">Cytoplasm</location>
    </subcellularLocation>
</comment>
<dbReference type="Gene3D" id="3.10.450.10">
    <property type="match status" value="1"/>
</dbReference>
<dbReference type="PANTHER" id="PTHR11414:SF25">
    <property type="entry name" value="2010005H15RIK PROTEIN-RELATED"/>
    <property type="match status" value="1"/>
</dbReference>
<dbReference type="SUPFAM" id="SSF54403">
    <property type="entry name" value="Cystatin/monellin"/>
    <property type="match status" value="1"/>
</dbReference>
<keyword evidence="5" id="KW-0789">Thiol protease inhibitor</keyword>
<dbReference type="SMART" id="SM00043">
    <property type="entry name" value="CY"/>
    <property type="match status" value="1"/>
</dbReference>
<dbReference type="InterPro" id="IPR046350">
    <property type="entry name" value="Cystatin_sf"/>
</dbReference>
<dbReference type="Ensembl" id="ENSMSIT00000006653.1">
    <property type="protein sequence ID" value="ENSMSIP00000005258.1"/>
    <property type="gene ID" value="ENSMSIG00000004773.1"/>
</dbReference>
<dbReference type="FunFam" id="3.10.450.10:FF:000001">
    <property type="entry name" value="Cystatin-A"/>
    <property type="match status" value="1"/>
</dbReference>
<keyword evidence="10" id="KW-1185">Reference proteome</keyword>
<comment type="similarity">
    <text evidence="2">Belongs to the cystatin family.</text>
</comment>